<gene>
    <name evidence="2" type="ORF">OIK40_07665</name>
</gene>
<keyword evidence="1" id="KW-0812">Transmembrane</keyword>
<accession>A0ABT5JPR2</accession>
<protein>
    <submittedName>
        <fullName evidence="2">DUF805 domain-containing protein</fullName>
    </submittedName>
</protein>
<dbReference type="Proteomes" id="UP001216558">
    <property type="component" value="Unassembled WGS sequence"/>
</dbReference>
<evidence type="ECO:0000313" key="3">
    <source>
        <dbReference type="Proteomes" id="UP001216558"/>
    </source>
</evidence>
<keyword evidence="1" id="KW-0472">Membrane</keyword>
<organism evidence="2 3">
    <name type="scientific">Erythrobacter fulvus</name>
    <dbReference type="NCBI Taxonomy" id="2987523"/>
    <lineage>
        <taxon>Bacteria</taxon>
        <taxon>Pseudomonadati</taxon>
        <taxon>Pseudomonadota</taxon>
        <taxon>Alphaproteobacteria</taxon>
        <taxon>Sphingomonadales</taxon>
        <taxon>Erythrobacteraceae</taxon>
        <taxon>Erythrobacter/Porphyrobacter group</taxon>
        <taxon>Erythrobacter</taxon>
    </lineage>
</organism>
<dbReference type="PANTHER" id="PTHR34980:SF2">
    <property type="entry name" value="INNER MEMBRANE PROTEIN YHAH-RELATED"/>
    <property type="match status" value="1"/>
</dbReference>
<evidence type="ECO:0000256" key="1">
    <source>
        <dbReference type="SAM" id="Phobius"/>
    </source>
</evidence>
<evidence type="ECO:0000313" key="2">
    <source>
        <dbReference type="EMBL" id="MDC8754514.1"/>
    </source>
</evidence>
<reference evidence="2 3" key="1">
    <citation type="submission" date="2022-10" db="EMBL/GenBank/DDBJ databases">
        <title>Erythrobacter sp. sf7 Genome sequencing.</title>
        <authorList>
            <person name="Park S."/>
        </authorList>
    </citation>
    <scope>NUCLEOTIDE SEQUENCE [LARGE SCALE GENOMIC DNA]</scope>
    <source>
        <strain evidence="3">sf7</strain>
    </source>
</reference>
<comment type="caution">
    <text evidence="2">The sequence shown here is derived from an EMBL/GenBank/DDBJ whole genome shotgun (WGS) entry which is preliminary data.</text>
</comment>
<dbReference type="RefSeq" id="WP_273677520.1">
    <property type="nucleotide sequence ID" value="NZ_JAQQXQ010000005.1"/>
</dbReference>
<keyword evidence="3" id="KW-1185">Reference proteome</keyword>
<dbReference type="InterPro" id="IPR008523">
    <property type="entry name" value="DUF805"/>
</dbReference>
<name>A0ABT5JPR2_9SPHN</name>
<dbReference type="PANTHER" id="PTHR34980">
    <property type="entry name" value="INNER MEMBRANE PROTEIN-RELATED-RELATED"/>
    <property type="match status" value="1"/>
</dbReference>
<dbReference type="EMBL" id="JAQQXQ010000005">
    <property type="protein sequence ID" value="MDC8754514.1"/>
    <property type="molecule type" value="Genomic_DNA"/>
</dbReference>
<keyword evidence="1" id="KW-1133">Transmembrane helix</keyword>
<feature type="transmembrane region" description="Helical" evidence="1">
    <location>
        <begin position="23"/>
        <end position="44"/>
    </location>
</feature>
<feature type="transmembrane region" description="Helical" evidence="1">
    <location>
        <begin position="75"/>
        <end position="99"/>
    </location>
</feature>
<proteinExistence type="predicted"/>
<feature type="transmembrane region" description="Helical" evidence="1">
    <location>
        <begin position="111"/>
        <end position="138"/>
    </location>
</feature>
<sequence length="161" mass="17860">MEWMILPFKRYVDFQGRWRRKEFWMFQLLNILVGLLLVTPAIILSPTSSSSDFDSQGDGFSASADFASNFSESPIALVLIGIYALYALATFIPSIAVTVRRFHDRDMSGWWYLGFIVGSALPIIGLLIALGLLVVMAMPGTPGSNRFGPDPKDPFSEDVFA</sequence>
<dbReference type="Pfam" id="PF05656">
    <property type="entry name" value="DUF805"/>
    <property type="match status" value="1"/>
</dbReference>